<dbReference type="AlphaFoldDB" id="A0A939J2J5"/>
<proteinExistence type="predicted"/>
<name>A0A939J2J5_9HYPH</name>
<keyword evidence="1" id="KW-0812">Transmembrane</keyword>
<organism evidence="2 3">
    <name type="scientific">Roseibium aggregatum</name>
    <dbReference type="NCBI Taxonomy" id="187304"/>
    <lineage>
        <taxon>Bacteria</taxon>
        <taxon>Pseudomonadati</taxon>
        <taxon>Pseudomonadota</taxon>
        <taxon>Alphaproteobacteria</taxon>
        <taxon>Hyphomicrobiales</taxon>
        <taxon>Stappiaceae</taxon>
        <taxon>Roseibium</taxon>
    </lineage>
</organism>
<evidence type="ECO:0000313" key="2">
    <source>
        <dbReference type="EMBL" id="MBN9669612.1"/>
    </source>
</evidence>
<comment type="caution">
    <text evidence="2">The sequence shown here is derived from an EMBL/GenBank/DDBJ whole genome shotgun (WGS) entry which is preliminary data.</text>
</comment>
<gene>
    <name evidence="2" type="ORF">JF539_04625</name>
</gene>
<dbReference type="EMBL" id="JAEKJZ010000001">
    <property type="protein sequence ID" value="MBN9669612.1"/>
    <property type="molecule type" value="Genomic_DNA"/>
</dbReference>
<protein>
    <submittedName>
        <fullName evidence="2">Uncharacterized protein</fullName>
    </submittedName>
</protein>
<reference evidence="2" key="1">
    <citation type="submission" date="2020-12" db="EMBL/GenBank/DDBJ databases">
        <title>Oil enriched cultivation method for isolating marine PHA-producing bacteria.</title>
        <authorList>
            <person name="Zheng W."/>
            <person name="Yu S."/>
            <person name="Huang Y."/>
        </authorList>
    </citation>
    <scope>NUCLEOTIDE SEQUENCE</scope>
    <source>
        <strain evidence="2">SY-2-12</strain>
    </source>
</reference>
<sequence length="68" mass="7628">MTILVNPWVFLLWVLASWIIGVLGRDTRFGFVGNFLIAFVFSPLVGVIVLLAAERTRRPGSRKKRQAG</sequence>
<dbReference type="RefSeq" id="WP_207139163.1">
    <property type="nucleotide sequence ID" value="NZ_JAEKJZ010000001.1"/>
</dbReference>
<dbReference type="Proteomes" id="UP000664096">
    <property type="component" value="Unassembled WGS sequence"/>
</dbReference>
<evidence type="ECO:0000256" key="1">
    <source>
        <dbReference type="SAM" id="Phobius"/>
    </source>
</evidence>
<accession>A0A939J2J5</accession>
<evidence type="ECO:0000313" key="3">
    <source>
        <dbReference type="Proteomes" id="UP000664096"/>
    </source>
</evidence>
<feature type="transmembrane region" description="Helical" evidence="1">
    <location>
        <begin position="34"/>
        <end position="53"/>
    </location>
</feature>
<keyword evidence="1" id="KW-0472">Membrane</keyword>
<keyword evidence="1" id="KW-1133">Transmembrane helix</keyword>